<dbReference type="NCBIfam" id="NF033179">
    <property type="entry name" value="TnsA_like_Actin"/>
    <property type="match status" value="1"/>
</dbReference>
<accession>A0A318JWK8</accession>
<proteinExistence type="predicted"/>
<dbReference type="InterPro" id="IPR048000">
    <property type="entry name" value="TnsA-like"/>
</dbReference>
<dbReference type="Pfam" id="PF08722">
    <property type="entry name" value="Tn7_TnsA-like_N"/>
    <property type="match status" value="1"/>
</dbReference>
<organism evidence="2 3">
    <name type="scientific">Nocardia tenerifensis</name>
    <dbReference type="NCBI Taxonomy" id="228006"/>
    <lineage>
        <taxon>Bacteria</taxon>
        <taxon>Bacillati</taxon>
        <taxon>Actinomycetota</taxon>
        <taxon>Actinomycetes</taxon>
        <taxon>Mycobacteriales</taxon>
        <taxon>Nocardiaceae</taxon>
        <taxon>Nocardia</taxon>
    </lineage>
</organism>
<evidence type="ECO:0000259" key="1">
    <source>
        <dbReference type="Pfam" id="PF08722"/>
    </source>
</evidence>
<keyword evidence="3" id="KW-1185">Reference proteome</keyword>
<dbReference type="EMBL" id="QJKF01000014">
    <property type="protein sequence ID" value="PXX58467.1"/>
    <property type="molecule type" value="Genomic_DNA"/>
</dbReference>
<evidence type="ECO:0000313" key="3">
    <source>
        <dbReference type="Proteomes" id="UP000247569"/>
    </source>
</evidence>
<name>A0A318JWK8_9NOCA</name>
<dbReference type="AlphaFoldDB" id="A0A318JWK8"/>
<reference evidence="2 3" key="1">
    <citation type="submission" date="2018-05" db="EMBL/GenBank/DDBJ databases">
        <title>Genomic Encyclopedia of Type Strains, Phase IV (KMG-IV): sequencing the most valuable type-strain genomes for metagenomic binning, comparative biology and taxonomic classification.</title>
        <authorList>
            <person name="Goeker M."/>
        </authorList>
    </citation>
    <scope>NUCLEOTIDE SEQUENCE [LARGE SCALE GENOMIC DNA]</scope>
    <source>
        <strain evidence="2 3">DSM 44704</strain>
    </source>
</reference>
<gene>
    <name evidence="2" type="ORF">DFR70_114151</name>
</gene>
<feature type="domain" description="TnsA endonuclease N-terminal" evidence="1">
    <location>
        <begin position="87"/>
        <end position="159"/>
    </location>
</feature>
<evidence type="ECO:0000313" key="2">
    <source>
        <dbReference type="EMBL" id="PXX58467.1"/>
    </source>
</evidence>
<dbReference type="InterPro" id="IPR014833">
    <property type="entry name" value="TnsA_N"/>
</dbReference>
<dbReference type="Proteomes" id="UP000247569">
    <property type="component" value="Unassembled WGS sequence"/>
</dbReference>
<sequence>MASWSGSVVDGLDAFVLEYSPRTGEVSTSALAQCWNMAFERCSPVRQFASYRGQTNFPGWWWMATTGDHVGHESWLERDHLIVLDADPDVIGVAAQPFWIHWRDEDGRLRRHAPDFFARTRDGGAVVIDVRADERIAARDAEAFEATGRACAAVGWSYRRVGALDAVLSANLRWLSGYRHPRCLRSGLAAELLAVFAEPTKLLAGASVVGEPIVVLPTLFHLLWSQRLVIDLSSAILGPSTLVSSR</sequence>
<comment type="caution">
    <text evidence="2">The sequence shown here is derived from an EMBL/GenBank/DDBJ whole genome shotgun (WGS) entry which is preliminary data.</text>
</comment>
<protein>
    <recommendedName>
        <fullName evidence="1">TnsA endonuclease N-terminal domain-containing protein</fullName>
    </recommendedName>
</protein>
<dbReference type="OrthoDB" id="3403133at2"/>